<proteinExistence type="predicted"/>
<dbReference type="AlphaFoldDB" id="A0A4Q9MC32"/>
<dbReference type="Proteomes" id="UP000292957">
    <property type="component" value="Unassembled WGS sequence"/>
</dbReference>
<feature type="region of interest" description="Disordered" evidence="1">
    <location>
        <begin position="305"/>
        <end position="335"/>
    </location>
</feature>
<keyword evidence="3" id="KW-0732">Signal</keyword>
<name>A0A4Q9MC32_9APHY</name>
<feature type="region of interest" description="Disordered" evidence="1">
    <location>
        <begin position="583"/>
        <end position="622"/>
    </location>
</feature>
<feature type="region of interest" description="Disordered" evidence="1">
    <location>
        <begin position="525"/>
        <end position="549"/>
    </location>
</feature>
<gene>
    <name evidence="4" type="ORF">BD311DRAFT_91554</name>
</gene>
<feature type="signal peptide" evidence="3">
    <location>
        <begin position="1"/>
        <end position="30"/>
    </location>
</feature>
<protein>
    <recommendedName>
        <fullName evidence="5">Dystroglycan-type cadherin-like domain-containing protein</fullName>
    </recommendedName>
</protein>
<feature type="compositionally biased region" description="Polar residues" evidence="1">
    <location>
        <begin position="611"/>
        <end position="622"/>
    </location>
</feature>
<keyword evidence="2" id="KW-0472">Membrane</keyword>
<organism evidence="4">
    <name type="scientific">Dichomitus squalens</name>
    <dbReference type="NCBI Taxonomy" id="114155"/>
    <lineage>
        <taxon>Eukaryota</taxon>
        <taxon>Fungi</taxon>
        <taxon>Dikarya</taxon>
        <taxon>Basidiomycota</taxon>
        <taxon>Agaricomycotina</taxon>
        <taxon>Agaricomycetes</taxon>
        <taxon>Polyporales</taxon>
        <taxon>Polyporaceae</taxon>
        <taxon>Dichomitus</taxon>
    </lineage>
</organism>
<keyword evidence="2" id="KW-1133">Transmembrane helix</keyword>
<feature type="compositionally biased region" description="Polar residues" evidence="1">
    <location>
        <begin position="411"/>
        <end position="426"/>
    </location>
</feature>
<accession>A0A4Q9MC32</accession>
<dbReference type="EMBL" id="ML143510">
    <property type="protein sequence ID" value="TBU23251.1"/>
    <property type="molecule type" value="Genomic_DNA"/>
</dbReference>
<reference evidence="4" key="1">
    <citation type="submission" date="2019-01" db="EMBL/GenBank/DDBJ databases">
        <title>Draft genome sequences of three monokaryotic isolates of the white-rot basidiomycete fungus Dichomitus squalens.</title>
        <authorList>
            <consortium name="DOE Joint Genome Institute"/>
            <person name="Lopez S.C."/>
            <person name="Andreopoulos B."/>
            <person name="Pangilinan J."/>
            <person name="Lipzen A."/>
            <person name="Riley R."/>
            <person name="Ahrendt S."/>
            <person name="Ng V."/>
            <person name="Barry K."/>
            <person name="Daum C."/>
            <person name="Grigoriev I.V."/>
            <person name="Hilden K.S."/>
            <person name="Makela M.R."/>
            <person name="de Vries R.P."/>
        </authorList>
    </citation>
    <scope>NUCLEOTIDE SEQUENCE [LARGE SCALE GENOMIC DNA]</scope>
    <source>
        <strain evidence="4">OM18370.1</strain>
    </source>
</reference>
<evidence type="ECO:0000256" key="3">
    <source>
        <dbReference type="SAM" id="SignalP"/>
    </source>
</evidence>
<evidence type="ECO:0000256" key="2">
    <source>
        <dbReference type="SAM" id="Phobius"/>
    </source>
</evidence>
<feature type="transmembrane region" description="Helical" evidence="2">
    <location>
        <begin position="264"/>
        <end position="289"/>
    </location>
</feature>
<evidence type="ECO:0008006" key="5">
    <source>
        <dbReference type="Google" id="ProtNLM"/>
    </source>
</evidence>
<feature type="compositionally biased region" description="Low complexity" evidence="1">
    <location>
        <begin position="528"/>
        <end position="549"/>
    </location>
</feature>
<dbReference type="OrthoDB" id="3266941at2759"/>
<keyword evidence="2" id="KW-0812">Transmembrane</keyword>
<evidence type="ECO:0000256" key="1">
    <source>
        <dbReference type="SAM" id="MobiDB-lite"/>
    </source>
</evidence>
<sequence>MFSSSPALVGLGSSFFFAALVLALLPQAAARFSSIHFSPVKQCGNFSVDFAGGKAPAALPLSLTVLPVNGTPISIPLPLDAWNQTSETGAMITFLPFPAGTQFIASLDDAQGHGTALVSDVLVIDPPDSADTSCLPTDPVPFVPEYSINGTLSQCEPFSVTYDAARNISSPAIRAFVPRGGSFRINETESNGASGVDTYLMDVPRDLEVLLMFHDPNSGHNETTPILSVLGNVNSDSSCVPKNPLSTTANLDTSSSKDHVTPKIAIIVIAVCVGVVGVVALVMITWYLLHRRKVRRARKFSKLAASPIPNDPEKQMMQVRPATTTPGPLSPTGSSYDALDQYVRNPSYIRMGSALITPISPDPRDPFGEQSMGTILGPLSARDSFNSKLGATALGNGMNGSSTLALPPRSRNGTPSPLTVSGSAARQSEFDPATQPMAGTSPYWGGRLAVTPDNSLATNPDSILRRVRGSGNGSVSSVEIDRILEMATMYDATDIPELPQPVMTAPATLRQSAYMAGLESRRQSMAFSSLESSSPSQSRNSSPALSLSANQSTLRLGRTFREPPLAPLPSSPLPSPMARRSFDAVAEADTPRSSASTTRPLPVPPLALLSRNGTSSTRASTYSMDENDLDGFTILQPPAQRRVCMICIPSCTCSV</sequence>
<feature type="compositionally biased region" description="Low complexity" evidence="1">
    <location>
        <begin position="321"/>
        <end position="335"/>
    </location>
</feature>
<feature type="chain" id="PRO_5020456590" description="Dystroglycan-type cadherin-like domain-containing protein" evidence="3">
    <location>
        <begin position="31"/>
        <end position="655"/>
    </location>
</feature>
<feature type="region of interest" description="Disordered" evidence="1">
    <location>
        <begin position="396"/>
        <end position="441"/>
    </location>
</feature>
<evidence type="ECO:0000313" key="4">
    <source>
        <dbReference type="EMBL" id="TBU23251.1"/>
    </source>
</evidence>